<protein>
    <submittedName>
        <fullName evidence="1">Uncharacterized protein</fullName>
    </submittedName>
</protein>
<name>A0A011NHN4_9PROT</name>
<dbReference type="AlphaFoldDB" id="A0A011NHN4"/>
<sequence length="72" mass="7564">MAAGQPTGLPFTQVQARAGGSRIEVGLLAQLLRSSQMSAQRFGVLSFLDGGSRIVHGRNYARLQGGCLEGFA</sequence>
<comment type="caution">
    <text evidence="1">The sequence shown here is derived from an EMBL/GenBank/DDBJ whole genome shotgun (WGS) entry which is preliminary data.</text>
</comment>
<proteinExistence type="predicted"/>
<evidence type="ECO:0000313" key="1">
    <source>
        <dbReference type="EMBL" id="EXI82293.1"/>
    </source>
</evidence>
<organism evidence="1 2">
    <name type="scientific">Candidatus Accumulibacter appositus</name>
    <dbReference type="NCBI Taxonomy" id="1454003"/>
    <lineage>
        <taxon>Bacteria</taxon>
        <taxon>Pseudomonadati</taxon>
        <taxon>Pseudomonadota</taxon>
        <taxon>Betaproteobacteria</taxon>
        <taxon>Candidatus Accumulibacter</taxon>
    </lineage>
</organism>
<dbReference type="EMBL" id="JEMX01000012">
    <property type="protein sequence ID" value="EXI82293.1"/>
    <property type="molecule type" value="Genomic_DNA"/>
</dbReference>
<dbReference type="Proteomes" id="UP000021816">
    <property type="component" value="Unassembled WGS sequence"/>
</dbReference>
<gene>
    <name evidence="1" type="ORF">AW10_00741</name>
</gene>
<dbReference type="STRING" id="1454003.AW10_00741"/>
<reference evidence="1 2" key="1">
    <citation type="submission" date="2014-02" db="EMBL/GenBank/DDBJ databases">
        <title>Expanding our view of genomic diversity in Candidatus Accumulibacter clades.</title>
        <authorList>
            <person name="Skennerton C.T."/>
            <person name="Barr J.J."/>
            <person name="Slater F.R."/>
            <person name="Bond P.L."/>
            <person name="Tyson G.W."/>
        </authorList>
    </citation>
    <scope>NUCLEOTIDE SEQUENCE [LARGE SCALE GENOMIC DNA]</scope>
    <source>
        <strain evidence="2">BA-92</strain>
    </source>
</reference>
<dbReference type="PATRIC" id="fig|1454003.3.peg.758"/>
<accession>A0A011NHN4</accession>
<evidence type="ECO:0000313" key="2">
    <source>
        <dbReference type="Proteomes" id="UP000021816"/>
    </source>
</evidence>